<dbReference type="GO" id="GO:0016020">
    <property type="term" value="C:membrane"/>
    <property type="evidence" value="ECO:0007669"/>
    <property type="project" value="TreeGrafter"/>
</dbReference>
<dbReference type="InterPro" id="IPR050248">
    <property type="entry name" value="Polysacc_deacetylase_ArnD"/>
</dbReference>
<dbReference type="NCBIfam" id="TIGR02764">
    <property type="entry name" value="spore_ybaN_pdaB"/>
    <property type="match status" value="1"/>
</dbReference>
<feature type="domain" description="NodB homology" evidence="1">
    <location>
        <begin position="53"/>
        <end position="233"/>
    </location>
</feature>
<dbReference type="GO" id="GO:0005975">
    <property type="term" value="P:carbohydrate metabolic process"/>
    <property type="evidence" value="ECO:0007669"/>
    <property type="project" value="InterPro"/>
</dbReference>
<gene>
    <name evidence="2" type="ORF">CBW65_08515</name>
</gene>
<dbReference type="AlphaFoldDB" id="A0A1Y0ITB3"/>
<dbReference type="PANTHER" id="PTHR10587:SF128">
    <property type="entry name" value="POLYSACCHARIDE DEACETYLASE PDAB-RELATED"/>
    <property type="match status" value="1"/>
</dbReference>
<dbReference type="KEGG" id="tum:CBW65_08515"/>
<dbReference type="InterPro" id="IPR002509">
    <property type="entry name" value="NODB_dom"/>
</dbReference>
<dbReference type="Gene3D" id="3.20.20.370">
    <property type="entry name" value="Glycoside hydrolase/deacetylase"/>
    <property type="match status" value="1"/>
</dbReference>
<dbReference type="GO" id="GO:0016810">
    <property type="term" value="F:hydrolase activity, acting on carbon-nitrogen (but not peptide) bonds"/>
    <property type="evidence" value="ECO:0007669"/>
    <property type="project" value="InterPro"/>
</dbReference>
<dbReference type="PANTHER" id="PTHR10587">
    <property type="entry name" value="GLYCOSYL TRANSFERASE-RELATED"/>
    <property type="match status" value="1"/>
</dbReference>
<dbReference type="SUPFAM" id="SSF88713">
    <property type="entry name" value="Glycoside hydrolase/deacetylase"/>
    <property type="match status" value="1"/>
</dbReference>
<reference evidence="3" key="1">
    <citation type="submission" date="2017-05" db="EMBL/GenBank/DDBJ databases">
        <authorList>
            <person name="Sung H."/>
        </authorList>
    </citation>
    <scope>NUCLEOTIDE SEQUENCE [LARGE SCALE GENOMIC DNA]</scope>
    <source>
        <strain evidence="3">AR23208</strain>
    </source>
</reference>
<keyword evidence="3" id="KW-1185">Reference proteome</keyword>
<dbReference type="OrthoDB" id="62208at2"/>
<accession>A0A1Y0ITB3</accession>
<evidence type="ECO:0000259" key="1">
    <source>
        <dbReference type="PROSITE" id="PS51677"/>
    </source>
</evidence>
<dbReference type="Proteomes" id="UP000195437">
    <property type="component" value="Chromosome"/>
</dbReference>
<proteinExistence type="predicted"/>
<dbReference type="InterPro" id="IPR014132">
    <property type="entry name" value="PdaB-like"/>
</dbReference>
<evidence type="ECO:0000313" key="2">
    <source>
        <dbReference type="EMBL" id="ARU63838.1"/>
    </source>
</evidence>
<sequence length="249" mass="27592">MTVLLFMFCLYSQADLGTQAVFNGETAVPVVKNADKPAPVPQGAIYKVQTDKKVVALTFDISWGEKAPGPILDILEKKGVKKATFFLSGPWTTTHGDIAKRIKTMGYEIGNHGHRHDDFPKYNNQWITEQVGKSEQAIYETTGVKTKLIRTPNGAFDKRVVKHLNSMGYTVVQWNTDSLDWMRPGPDKIVQRVVSRAVPGDIILMHASDSALQTIDALPRIIDGLRQKGYEFMTVSELISGAGVTSKQE</sequence>
<organism evidence="2 3">
    <name type="scientific">Tumebacillus avium</name>
    <dbReference type="NCBI Taxonomy" id="1903704"/>
    <lineage>
        <taxon>Bacteria</taxon>
        <taxon>Bacillati</taxon>
        <taxon>Bacillota</taxon>
        <taxon>Bacilli</taxon>
        <taxon>Bacillales</taxon>
        <taxon>Alicyclobacillaceae</taxon>
        <taxon>Tumebacillus</taxon>
    </lineage>
</organism>
<evidence type="ECO:0000313" key="3">
    <source>
        <dbReference type="Proteomes" id="UP000195437"/>
    </source>
</evidence>
<dbReference type="EMBL" id="CP021434">
    <property type="protein sequence ID" value="ARU63838.1"/>
    <property type="molecule type" value="Genomic_DNA"/>
</dbReference>
<protein>
    <submittedName>
        <fullName evidence="2">Polysaccharide deacetylase family sporulation protein PdaB</fullName>
    </submittedName>
</protein>
<dbReference type="InterPro" id="IPR011330">
    <property type="entry name" value="Glyco_hydro/deAcase_b/a-brl"/>
</dbReference>
<dbReference type="PROSITE" id="PS51677">
    <property type="entry name" value="NODB"/>
    <property type="match status" value="1"/>
</dbReference>
<dbReference type="Pfam" id="PF01522">
    <property type="entry name" value="Polysacc_deac_1"/>
    <property type="match status" value="1"/>
</dbReference>
<name>A0A1Y0ITB3_9BACL</name>